<keyword evidence="8" id="KW-0238">DNA-binding</keyword>
<evidence type="ECO:0000256" key="4">
    <source>
        <dbReference type="ARBA" id="ARBA00022763"/>
    </source>
</evidence>
<keyword evidence="4" id="KW-0227">DNA damage</keyword>
<dbReference type="SUPFAM" id="SSF57716">
    <property type="entry name" value="Glucocorticoid receptor-like (DNA-binding domain)"/>
    <property type="match status" value="1"/>
</dbReference>
<dbReference type="SMART" id="SM01232">
    <property type="entry name" value="H2TH"/>
    <property type="match status" value="1"/>
</dbReference>
<evidence type="ECO:0000259" key="14">
    <source>
        <dbReference type="PROSITE" id="PS51066"/>
    </source>
</evidence>
<dbReference type="InterPro" id="IPR000214">
    <property type="entry name" value="Znf_DNA_glyclase/AP_lyase"/>
</dbReference>
<evidence type="ECO:0000313" key="16">
    <source>
        <dbReference type="EMBL" id="MBK5929850.1"/>
    </source>
</evidence>
<dbReference type="GO" id="GO:0006284">
    <property type="term" value="P:base-excision repair"/>
    <property type="evidence" value="ECO:0007669"/>
    <property type="project" value="InterPro"/>
</dbReference>
<keyword evidence="9" id="KW-0234">DNA repair</keyword>
<keyword evidence="17" id="KW-1185">Reference proteome</keyword>
<dbReference type="InterPro" id="IPR015886">
    <property type="entry name" value="H2TH_FPG"/>
</dbReference>
<dbReference type="RefSeq" id="WP_201244268.1">
    <property type="nucleotide sequence ID" value="NZ_NHSF01000025.1"/>
</dbReference>
<evidence type="ECO:0000256" key="5">
    <source>
        <dbReference type="ARBA" id="ARBA00022771"/>
    </source>
</evidence>
<evidence type="ECO:0000256" key="3">
    <source>
        <dbReference type="ARBA" id="ARBA00022723"/>
    </source>
</evidence>
<evidence type="ECO:0000256" key="9">
    <source>
        <dbReference type="ARBA" id="ARBA00023204"/>
    </source>
</evidence>
<dbReference type="SUPFAM" id="SSF81624">
    <property type="entry name" value="N-terminal domain of MutM-like DNA repair proteins"/>
    <property type="match status" value="1"/>
</dbReference>
<comment type="catalytic activity">
    <reaction evidence="1">
        <text>Hydrolysis of DNA containing ring-opened 7-methylguanine residues, releasing 2,6-diamino-4-hydroxy-5-(N-methyl)formamidopyrimidine.</text>
        <dbReference type="EC" id="3.2.2.23"/>
    </reaction>
</comment>
<dbReference type="Gene3D" id="1.10.8.50">
    <property type="match status" value="1"/>
</dbReference>
<evidence type="ECO:0000256" key="1">
    <source>
        <dbReference type="ARBA" id="ARBA00001668"/>
    </source>
</evidence>
<keyword evidence="12" id="KW-0326">Glycosidase</keyword>
<dbReference type="EMBL" id="NHSF01000025">
    <property type="protein sequence ID" value="MBK5929850.1"/>
    <property type="molecule type" value="Genomic_DNA"/>
</dbReference>
<dbReference type="PROSITE" id="PS51066">
    <property type="entry name" value="ZF_FPG_2"/>
    <property type="match status" value="1"/>
</dbReference>
<reference evidence="16" key="1">
    <citation type="submission" date="2017-05" db="EMBL/GenBank/DDBJ databases">
        <authorList>
            <person name="Imhoff J.F."/>
            <person name="Rahn T."/>
            <person name="Kuenzel S."/>
            <person name="Neulinger S.C."/>
        </authorList>
    </citation>
    <scope>NUCLEOTIDE SEQUENCE</scope>
    <source>
        <strain evidence="16">DSM 4395</strain>
    </source>
</reference>
<comment type="similarity">
    <text evidence="2">Belongs to the FPG family.</text>
</comment>
<dbReference type="GO" id="GO:0016829">
    <property type="term" value="F:lyase activity"/>
    <property type="evidence" value="ECO:0007669"/>
    <property type="project" value="UniProtKB-KW"/>
</dbReference>
<dbReference type="Pfam" id="PF06831">
    <property type="entry name" value="H2TH"/>
    <property type="match status" value="1"/>
</dbReference>
<evidence type="ECO:0000256" key="7">
    <source>
        <dbReference type="ARBA" id="ARBA00022833"/>
    </source>
</evidence>
<dbReference type="AlphaFoldDB" id="A0AAJ0XFM9"/>
<keyword evidence="6" id="KW-0378">Hydrolase</keyword>
<feature type="domain" description="Formamidopyrimidine-DNA glycosylase catalytic" evidence="15">
    <location>
        <begin position="2"/>
        <end position="115"/>
    </location>
</feature>
<gene>
    <name evidence="16" type="ORF">CCR82_04725</name>
</gene>
<evidence type="ECO:0000256" key="10">
    <source>
        <dbReference type="ARBA" id="ARBA00023239"/>
    </source>
</evidence>
<dbReference type="SUPFAM" id="SSF46946">
    <property type="entry name" value="S13-like H2TH domain"/>
    <property type="match status" value="1"/>
</dbReference>
<dbReference type="GO" id="GO:0008534">
    <property type="term" value="F:oxidized purine nucleobase lesion DNA N-glycosylase activity"/>
    <property type="evidence" value="ECO:0007669"/>
    <property type="project" value="UniProtKB-EC"/>
</dbReference>
<keyword evidence="5 13" id="KW-0863">Zinc-finger</keyword>
<evidence type="ECO:0008006" key="18">
    <source>
        <dbReference type="Google" id="ProtNLM"/>
    </source>
</evidence>
<evidence type="ECO:0000256" key="13">
    <source>
        <dbReference type="PROSITE-ProRule" id="PRU00391"/>
    </source>
</evidence>
<evidence type="ECO:0000313" key="17">
    <source>
        <dbReference type="Proteomes" id="UP001296967"/>
    </source>
</evidence>
<dbReference type="PANTHER" id="PTHR22993:SF9">
    <property type="entry name" value="FORMAMIDOPYRIMIDINE-DNA GLYCOSYLASE"/>
    <property type="match status" value="1"/>
</dbReference>
<dbReference type="GO" id="GO:0008270">
    <property type="term" value="F:zinc ion binding"/>
    <property type="evidence" value="ECO:0007669"/>
    <property type="project" value="UniProtKB-KW"/>
</dbReference>
<evidence type="ECO:0000259" key="15">
    <source>
        <dbReference type="PROSITE" id="PS51068"/>
    </source>
</evidence>
<dbReference type="GO" id="GO:0003906">
    <property type="term" value="F:DNA-(apurinic or apyrimidinic site) endonuclease activity"/>
    <property type="evidence" value="ECO:0007669"/>
    <property type="project" value="InterPro"/>
</dbReference>
<feature type="domain" description="FPG-type" evidence="14">
    <location>
        <begin position="226"/>
        <end position="260"/>
    </location>
</feature>
<evidence type="ECO:0000256" key="8">
    <source>
        <dbReference type="ARBA" id="ARBA00023125"/>
    </source>
</evidence>
<dbReference type="SMART" id="SM00898">
    <property type="entry name" value="Fapy_DNA_glyco"/>
    <property type="match status" value="1"/>
</dbReference>
<name>A0AAJ0XFM9_HALSE</name>
<organism evidence="16 17">
    <name type="scientific">Halochromatium salexigens</name>
    <name type="common">Chromatium salexigens</name>
    <dbReference type="NCBI Taxonomy" id="49447"/>
    <lineage>
        <taxon>Bacteria</taxon>
        <taxon>Pseudomonadati</taxon>
        <taxon>Pseudomonadota</taxon>
        <taxon>Gammaproteobacteria</taxon>
        <taxon>Chromatiales</taxon>
        <taxon>Chromatiaceae</taxon>
        <taxon>Halochromatium</taxon>
    </lineage>
</organism>
<dbReference type="PROSITE" id="PS51068">
    <property type="entry name" value="FPG_CAT"/>
    <property type="match status" value="1"/>
</dbReference>
<comment type="caution">
    <text evidence="16">The sequence shown here is derived from an EMBL/GenBank/DDBJ whole genome shotgun (WGS) entry which is preliminary data.</text>
</comment>
<evidence type="ECO:0000256" key="2">
    <source>
        <dbReference type="ARBA" id="ARBA00009409"/>
    </source>
</evidence>
<evidence type="ECO:0000256" key="6">
    <source>
        <dbReference type="ARBA" id="ARBA00022801"/>
    </source>
</evidence>
<dbReference type="InterPro" id="IPR010979">
    <property type="entry name" value="Ribosomal_uS13-like_H2TH"/>
</dbReference>
<dbReference type="Gene3D" id="3.20.190.10">
    <property type="entry name" value="MutM-like, N-terminal"/>
    <property type="match status" value="1"/>
</dbReference>
<dbReference type="PANTHER" id="PTHR22993">
    <property type="entry name" value="FORMAMIDOPYRIMIDINE-DNA GLYCOSYLASE"/>
    <property type="match status" value="1"/>
</dbReference>
<keyword evidence="10" id="KW-0456">Lyase</keyword>
<evidence type="ECO:0000256" key="12">
    <source>
        <dbReference type="ARBA" id="ARBA00023295"/>
    </source>
</evidence>
<dbReference type="GO" id="GO:0003684">
    <property type="term" value="F:damaged DNA binding"/>
    <property type="evidence" value="ECO:0007669"/>
    <property type="project" value="InterPro"/>
</dbReference>
<keyword evidence="11" id="KW-0511">Multifunctional enzyme</keyword>
<keyword evidence="3" id="KW-0479">Metal-binding</keyword>
<accession>A0AAJ0XFM9</accession>
<proteinExistence type="inferred from homology"/>
<reference evidence="16" key="2">
    <citation type="journal article" date="2020" name="Microorganisms">
        <title>Osmotic Adaptation and Compatible Solute Biosynthesis of Phototrophic Bacteria as Revealed from Genome Analyses.</title>
        <authorList>
            <person name="Imhoff J.F."/>
            <person name="Rahn T."/>
            <person name="Kunzel S."/>
            <person name="Keller A."/>
            <person name="Neulinger S.C."/>
        </authorList>
    </citation>
    <scope>NUCLEOTIDE SEQUENCE</scope>
    <source>
        <strain evidence="16">DSM 4395</strain>
    </source>
</reference>
<sequence length="264" mass="29321">MPELPDVEVYKQRADAWAVGGRIQHVSAPQPEILEGGSVQSLGRELHECRLQRTRRHGKFLFLGLDSGRWLVLHFGMSGRLERFDCSQERPAHTDFSLELEDGTCLAYVAPRKLGLISLIDDPDDFIAERELGVDALSVDQDSFLDLAKGRRSGVKCWLMSQQILAGLGNVYSDEILYRARMHPKTKVSDLNEDALRGLFAARAEVLEISIEAGADPQRLPDDFLLPHREAGAACPRCDGTIRPLKACGRTAYLCPDCQPPNGQ</sequence>
<protein>
    <recommendedName>
        <fullName evidence="18">DNA-(apurinic or apyrimidinic site) lyase</fullName>
    </recommendedName>
</protein>
<dbReference type="InterPro" id="IPR012319">
    <property type="entry name" value="FPG_cat"/>
</dbReference>
<dbReference type="InterPro" id="IPR035937">
    <property type="entry name" value="FPG_N"/>
</dbReference>
<dbReference type="Proteomes" id="UP001296967">
    <property type="component" value="Unassembled WGS sequence"/>
</dbReference>
<evidence type="ECO:0000256" key="11">
    <source>
        <dbReference type="ARBA" id="ARBA00023268"/>
    </source>
</evidence>
<dbReference type="Pfam" id="PF01149">
    <property type="entry name" value="Fapy_DNA_glyco"/>
    <property type="match status" value="1"/>
</dbReference>
<keyword evidence="7" id="KW-0862">Zinc</keyword>